<feature type="chain" id="PRO_5021875061" evidence="1">
    <location>
        <begin position="21"/>
        <end position="158"/>
    </location>
</feature>
<dbReference type="Proteomes" id="UP000316270">
    <property type="component" value="Chromosome 7"/>
</dbReference>
<dbReference type="EMBL" id="CP042191">
    <property type="protein sequence ID" value="QDS71958.1"/>
    <property type="molecule type" value="Genomic_DNA"/>
</dbReference>
<proteinExistence type="predicted"/>
<keyword evidence="3" id="KW-1185">Reference proteome</keyword>
<evidence type="ECO:0000256" key="1">
    <source>
        <dbReference type="SAM" id="SignalP"/>
    </source>
</evidence>
<keyword evidence="1" id="KW-0732">Signal</keyword>
<feature type="signal peptide" evidence="1">
    <location>
        <begin position="1"/>
        <end position="20"/>
    </location>
</feature>
<evidence type="ECO:0000313" key="3">
    <source>
        <dbReference type="Proteomes" id="UP000316270"/>
    </source>
</evidence>
<gene>
    <name evidence="2" type="ORF">FKW77_001089</name>
</gene>
<evidence type="ECO:0000313" key="2">
    <source>
        <dbReference type="EMBL" id="QDS71958.1"/>
    </source>
</evidence>
<accession>A0A517L8J4</accession>
<name>A0A517L8J4_9PEZI</name>
<organism evidence="2 3">
    <name type="scientific">Venturia effusa</name>
    <dbReference type="NCBI Taxonomy" id="50376"/>
    <lineage>
        <taxon>Eukaryota</taxon>
        <taxon>Fungi</taxon>
        <taxon>Dikarya</taxon>
        <taxon>Ascomycota</taxon>
        <taxon>Pezizomycotina</taxon>
        <taxon>Dothideomycetes</taxon>
        <taxon>Pleosporomycetidae</taxon>
        <taxon>Venturiales</taxon>
        <taxon>Venturiaceae</taxon>
        <taxon>Venturia</taxon>
    </lineage>
</organism>
<dbReference type="STRING" id="50376.A0A517L8J4"/>
<sequence>MRFSNVLVPLMAASVAVAVADPEPQVDSLISVVTSGGASVFDAATSGVGSVATSLATVITTGAGGVISTVTSGAVGVFSTVTSGAESVATGVATTVTSGAGGVFSTVTSGVAGAGSTVVSGGSSVVSAATSAAGVEPTAGVSLQGALVGAGLAVVALL</sequence>
<protein>
    <submittedName>
        <fullName evidence="2">Uncharacterized protein</fullName>
    </submittedName>
</protein>
<dbReference type="AlphaFoldDB" id="A0A517L8J4"/>
<dbReference type="OrthoDB" id="3945058at2759"/>
<reference evidence="2 3" key="1">
    <citation type="submission" date="2019-07" db="EMBL/GenBank/DDBJ databases">
        <title>Finished genome of Venturia effusa.</title>
        <authorList>
            <person name="Young C.A."/>
            <person name="Cox M.P."/>
            <person name="Ganley A.R.D."/>
            <person name="David W.J."/>
        </authorList>
    </citation>
    <scope>NUCLEOTIDE SEQUENCE [LARGE SCALE GENOMIC DNA]</scope>
    <source>
        <strain evidence="3">albino</strain>
    </source>
</reference>